<organism evidence="2 3">
    <name type="scientific">Lottia gigantea</name>
    <name type="common">Giant owl limpet</name>
    <dbReference type="NCBI Taxonomy" id="225164"/>
    <lineage>
        <taxon>Eukaryota</taxon>
        <taxon>Metazoa</taxon>
        <taxon>Spiralia</taxon>
        <taxon>Lophotrochozoa</taxon>
        <taxon>Mollusca</taxon>
        <taxon>Gastropoda</taxon>
        <taxon>Patellogastropoda</taxon>
        <taxon>Lottioidea</taxon>
        <taxon>Lottiidae</taxon>
        <taxon>Lottia</taxon>
    </lineage>
</organism>
<dbReference type="PANTHER" id="PTHR21974">
    <property type="entry name" value="RE15880P"/>
    <property type="match status" value="1"/>
</dbReference>
<feature type="compositionally biased region" description="Basic and acidic residues" evidence="1">
    <location>
        <begin position="274"/>
        <end position="302"/>
    </location>
</feature>
<dbReference type="AlphaFoldDB" id="V4A2Q0"/>
<dbReference type="CTD" id="20232104"/>
<protein>
    <submittedName>
        <fullName evidence="2">Uncharacterized protein</fullName>
    </submittedName>
</protein>
<dbReference type="OrthoDB" id="6432391at2759"/>
<keyword evidence="3" id="KW-1185">Reference proteome</keyword>
<name>V4A2Q0_LOTGI</name>
<proteinExistence type="predicted"/>
<dbReference type="RefSeq" id="XP_009058234.1">
    <property type="nucleotide sequence ID" value="XM_009059986.1"/>
</dbReference>
<feature type="non-terminal residue" evidence="2">
    <location>
        <position position="1"/>
    </location>
</feature>
<accession>V4A2Q0</accession>
<dbReference type="OMA" id="GINRWQD"/>
<dbReference type="GO" id="GO:0005929">
    <property type="term" value="C:cilium"/>
    <property type="evidence" value="ECO:0007669"/>
    <property type="project" value="TreeGrafter"/>
</dbReference>
<reference evidence="2 3" key="1">
    <citation type="journal article" date="2013" name="Nature">
        <title>Insights into bilaterian evolution from three spiralian genomes.</title>
        <authorList>
            <person name="Simakov O."/>
            <person name="Marletaz F."/>
            <person name="Cho S.J."/>
            <person name="Edsinger-Gonzales E."/>
            <person name="Havlak P."/>
            <person name="Hellsten U."/>
            <person name="Kuo D.H."/>
            <person name="Larsson T."/>
            <person name="Lv J."/>
            <person name="Arendt D."/>
            <person name="Savage R."/>
            <person name="Osoegawa K."/>
            <person name="de Jong P."/>
            <person name="Grimwood J."/>
            <person name="Chapman J.A."/>
            <person name="Shapiro H."/>
            <person name="Aerts A."/>
            <person name="Otillar R.P."/>
            <person name="Terry A.Y."/>
            <person name="Boore J.L."/>
            <person name="Grigoriev I.V."/>
            <person name="Lindberg D.R."/>
            <person name="Seaver E.C."/>
            <person name="Weisblat D.A."/>
            <person name="Putnam N.H."/>
            <person name="Rokhsar D.S."/>
        </authorList>
    </citation>
    <scope>NUCLEOTIDE SEQUENCE [LARGE SCALE GENOMIC DNA]</scope>
</reference>
<dbReference type="HOGENOM" id="CLU_887311_0_0_1"/>
<evidence type="ECO:0000256" key="1">
    <source>
        <dbReference type="SAM" id="MobiDB-lite"/>
    </source>
</evidence>
<dbReference type="Proteomes" id="UP000030746">
    <property type="component" value="Unassembled WGS sequence"/>
</dbReference>
<dbReference type="EMBL" id="KB202284">
    <property type="protein sequence ID" value="ESO90962.1"/>
    <property type="molecule type" value="Genomic_DNA"/>
</dbReference>
<dbReference type="GeneID" id="20232104"/>
<dbReference type="KEGG" id="lgi:LOTGIDRAFT_122423"/>
<evidence type="ECO:0000313" key="3">
    <source>
        <dbReference type="Proteomes" id="UP000030746"/>
    </source>
</evidence>
<feature type="region of interest" description="Disordered" evidence="1">
    <location>
        <begin position="274"/>
        <end position="314"/>
    </location>
</feature>
<feature type="compositionally biased region" description="Basic residues" evidence="1">
    <location>
        <begin position="303"/>
        <end position="314"/>
    </location>
</feature>
<gene>
    <name evidence="2" type="ORF">LOTGIDRAFT_122423</name>
</gene>
<dbReference type="PANTHER" id="PTHR21974:SF2">
    <property type="entry name" value="RE15880P"/>
    <property type="match status" value="1"/>
</dbReference>
<evidence type="ECO:0000313" key="2">
    <source>
        <dbReference type="EMBL" id="ESO90962.1"/>
    </source>
</evidence>
<sequence length="314" mass="36681">IFSGEYGSETENKLEFEVNQIKDRKDRVSLAKYKWNNSRVLLQHACNQLALAVRRWYDLPQLSAQNVQHKYQMATECRNNLIAASQNITSAQRYLSNIKFPYCERSEIDTLNRACNNIYVDMQTPDRHHHAYQCYSVTHKRAAALLQWFNNVIESTIDKDVKQLSELYNKKSTELRQERLRLIKERMGDKFGDLGMAEGAPSQTKQNEMVQEEVVQPDLVKTEDGKVREMDYLINTLTPDEASPSAPTPLPLEELAPAPSTEELFGNIEQLRKQHEQEMKEFEKAQEMNKARMEQGLQDKLRERRIRRDRKTES</sequence>